<accession>A0A941J908</accession>
<dbReference type="Gene3D" id="2.40.160.20">
    <property type="match status" value="1"/>
</dbReference>
<name>A0A941J908_9BACI</name>
<protein>
    <submittedName>
        <fullName evidence="1">DUF3237 family protein</fullName>
    </submittedName>
</protein>
<gene>
    <name evidence="1" type="ORF">KEH51_27450</name>
</gene>
<dbReference type="AlphaFoldDB" id="A0A941J908"/>
<dbReference type="Pfam" id="PF11578">
    <property type="entry name" value="DUF3237"/>
    <property type="match status" value="1"/>
</dbReference>
<dbReference type="Proteomes" id="UP000680045">
    <property type="component" value="Unassembled WGS sequence"/>
</dbReference>
<proteinExistence type="predicted"/>
<evidence type="ECO:0000313" key="2">
    <source>
        <dbReference type="Proteomes" id="UP000680045"/>
    </source>
</evidence>
<reference evidence="1" key="1">
    <citation type="submission" date="2021-04" db="EMBL/GenBank/DDBJ databases">
        <title>Whole genome sequencing of Enterococci isolates from hospitalized patients.</title>
        <authorList>
            <person name="Ogoti B.M."/>
            <person name="Onyambu F.G."/>
        </authorList>
    </citation>
    <scope>NUCLEOTIDE SEQUENCE</scope>
    <source>
        <strain evidence="1">242</strain>
    </source>
</reference>
<dbReference type="EMBL" id="JAGTPW010000078">
    <property type="protein sequence ID" value="MBR8646201.1"/>
    <property type="molecule type" value="Genomic_DNA"/>
</dbReference>
<comment type="caution">
    <text evidence="1">The sequence shown here is derived from an EMBL/GenBank/DDBJ whole genome shotgun (WGS) entry which is preliminary data.</text>
</comment>
<organism evidence="1 2">
    <name type="scientific">Peribacillus frigoritolerans</name>
    <dbReference type="NCBI Taxonomy" id="450367"/>
    <lineage>
        <taxon>Bacteria</taxon>
        <taxon>Bacillati</taxon>
        <taxon>Bacillota</taxon>
        <taxon>Bacilli</taxon>
        <taxon>Bacillales</taxon>
        <taxon>Bacillaceae</taxon>
        <taxon>Peribacillus</taxon>
    </lineage>
</organism>
<sequence>MRYSLRDLRLRGGEEVPIGLYYFKTAPLLETSSEEYAFLNRNIFVGIRRPSDVQMKFYQVL</sequence>
<evidence type="ECO:0000313" key="1">
    <source>
        <dbReference type="EMBL" id="MBR8646201.1"/>
    </source>
</evidence>